<dbReference type="PANTHER" id="PTHR30188">
    <property type="entry name" value="ABC TRANSPORTER PERMEASE PROTEIN-RELATED"/>
    <property type="match status" value="1"/>
</dbReference>
<accession>A0ABS0C1G4</accession>
<evidence type="ECO:0000313" key="3">
    <source>
        <dbReference type="Proteomes" id="UP000807309"/>
    </source>
</evidence>
<sequence>MSIEQRKESSALRIVRANFSDTVVSGLRTWGRAVDLAIESVREGLFDLVRGRFQWREMLHQAWYMVTVTALPAILMAVPFGVIVSVQIGNMIRELGGDSLLGAASGLGVIKQGAPIATGLLLGGAGAAAIAADLGARTIREEVDALRVMGVSPVRRLVIPRITAMVLVAPLLNVLIIFTGVAAGYIVAISAQGVTSGSYWATFGSFTTVTDVGISLLEAILFGFIVAVIGCQRGLEARGGPRGVADGVNASVVLSVVSVLVVNLVVSQLVQMFVPTRMA</sequence>
<evidence type="ECO:0000313" key="2">
    <source>
        <dbReference type="EMBL" id="MBF6224221.1"/>
    </source>
</evidence>
<name>A0ABS0C1G4_9NOCA</name>
<keyword evidence="1" id="KW-0812">Transmembrane</keyword>
<reference evidence="2 3" key="1">
    <citation type="submission" date="2020-10" db="EMBL/GenBank/DDBJ databases">
        <title>Identification of Nocardia species via Next-generation sequencing and recognition of intraspecies genetic diversity.</title>
        <authorList>
            <person name="Li P."/>
            <person name="Li P."/>
            <person name="Lu B."/>
        </authorList>
    </citation>
    <scope>NUCLEOTIDE SEQUENCE [LARGE SCALE GENOMIC DNA]</scope>
    <source>
        <strain evidence="2 3">N-11</strain>
    </source>
</reference>
<keyword evidence="3" id="KW-1185">Reference proteome</keyword>
<evidence type="ECO:0000256" key="1">
    <source>
        <dbReference type="SAM" id="Phobius"/>
    </source>
</evidence>
<feature type="transmembrane region" description="Helical" evidence="1">
    <location>
        <begin position="62"/>
        <end position="86"/>
    </location>
</feature>
<dbReference type="InterPro" id="IPR030802">
    <property type="entry name" value="Permease_MalE"/>
</dbReference>
<feature type="transmembrane region" description="Helical" evidence="1">
    <location>
        <begin position="212"/>
        <end position="231"/>
    </location>
</feature>
<dbReference type="Proteomes" id="UP000807309">
    <property type="component" value="Unassembled WGS sequence"/>
</dbReference>
<gene>
    <name evidence="2" type="ORF">IU470_03685</name>
</gene>
<feature type="transmembrane region" description="Helical" evidence="1">
    <location>
        <begin position="165"/>
        <end position="192"/>
    </location>
</feature>
<keyword evidence="1" id="KW-1133">Transmembrane helix</keyword>
<feature type="transmembrane region" description="Helical" evidence="1">
    <location>
        <begin position="252"/>
        <end position="274"/>
    </location>
</feature>
<organism evidence="2 3">
    <name type="scientific">Nocardia abscessus</name>
    <dbReference type="NCBI Taxonomy" id="120957"/>
    <lineage>
        <taxon>Bacteria</taxon>
        <taxon>Bacillati</taxon>
        <taxon>Actinomycetota</taxon>
        <taxon>Actinomycetes</taxon>
        <taxon>Mycobacteriales</taxon>
        <taxon>Nocardiaceae</taxon>
        <taxon>Nocardia</taxon>
    </lineage>
</organism>
<protein>
    <submittedName>
        <fullName evidence="2">ABC transporter permease</fullName>
    </submittedName>
</protein>
<keyword evidence="1" id="KW-0472">Membrane</keyword>
<comment type="caution">
    <text evidence="2">The sequence shown here is derived from an EMBL/GenBank/DDBJ whole genome shotgun (WGS) entry which is preliminary data.</text>
</comment>
<dbReference type="PANTHER" id="PTHR30188:SF4">
    <property type="entry name" value="PROTEIN TRIGALACTOSYLDIACYLGLYCEROL 1, CHLOROPLASTIC"/>
    <property type="match status" value="1"/>
</dbReference>
<dbReference type="Pfam" id="PF02405">
    <property type="entry name" value="MlaE"/>
    <property type="match status" value="1"/>
</dbReference>
<proteinExistence type="predicted"/>
<dbReference type="EMBL" id="JADLRE010000002">
    <property type="protein sequence ID" value="MBF6224221.1"/>
    <property type="molecule type" value="Genomic_DNA"/>
</dbReference>